<dbReference type="EMBL" id="CP011125">
    <property type="protein sequence ID" value="AKF08329.1"/>
    <property type="molecule type" value="Genomic_DNA"/>
</dbReference>
<feature type="transmembrane region" description="Helical" evidence="6">
    <location>
        <begin position="287"/>
        <end position="314"/>
    </location>
</feature>
<dbReference type="AlphaFoldDB" id="A0A0F6SGA0"/>
<dbReference type="GO" id="GO:0005886">
    <property type="term" value="C:plasma membrane"/>
    <property type="evidence" value="ECO:0007669"/>
    <property type="project" value="UniProtKB-SubCell"/>
</dbReference>
<comment type="subcellular location">
    <subcellularLocation>
        <location evidence="1">Cell membrane</location>
        <topology evidence="1">Multi-pass membrane protein</topology>
    </subcellularLocation>
</comment>
<protein>
    <submittedName>
        <fullName evidence="7">Uncharacterized protein</fullName>
    </submittedName>
</protein>
<evidence type="ECO:0000256" key="5">
    <source>
        <dbReference type="ARBA" id="ARBA00023136"/>
    </source>
</evidence>
<evidence type="ECO:0000313" key="8">
    <source>
        <dbReference type="Proteomes" id="UP000034883"/>
    </source>
</evidence>
<feature type="transmembrane region" description="Helical" evidence="6">
    <location>
        <begin position="42"/>
        <end position="59"/>
    </location>
</feature>
<sequence>MEAAPRRTSLAGTLIRVVVALVGFGVLAWTVHDAGAERIVEILPHAAAWLPLALLLEAVRIATDAYATRLVLGERGRAIPFTRLYFVQLAAQGVMGVVPAGRSASEAAKATLLSAWIPPQVAIAMGTTNQANVLISSAAFSLFCIPGALATSSDAGLAWAIFAHFVVLMASGVGMRVAATHPEIERLLARRWPKLGEKARLFHEASRDIPVVALGPVAMMFTGRAIQMVQYAVLAHAVGIDISVLGALAVQGVNLVAAALGVFVPGQVGTAELVFRMSAEALGTTPAAAVSLALLARVPQLTFIAIGLTTLMLWQSRRRAGTA</sequence>
<evidence type="ECO:0000256" key="2">
    <source>
        <dbReference type="ARBA" id="ARBA00022475"/>
    </source>
</evidence>
<dbReference type="RefSeq" id="WP_053235486.1">
    <property type="nucleotide sequence ID" value="NZ_CP011125.1"/>
</dbReference>
<dbReference type="Pfam" id="PF03706">
    <property type="entry name" value="LPG_synthase_TM"/>
    <property type="match status" value="1"/>
</dbReference>
<dbReference type="KEGG" id="samy:DB32_005478"/>
<reference evidence="7 8" key="1">
    <citation type="submission" date="2015-03" db="EMBL/GenBank/DDBJ databases">
        <title>Genome assembly of Sandaracinus amylolyticus DSM 53668.</title>
        <authorList>
            <person name="Sharma G."/>
            <person name="Subramanian S."/>
        </authorList>
    </citation>
    <scope>NUCLEOTIDE SEQUENCE [LARGE SCALE GENOMIC DNA]</scope>
    <source>
        <strain evidence="7 8">DSM 53668</strain>
    </source>
</reference>
<dbReference type="PANTHER" id="PTHR39087:SF2">
    <property type="entry name" value="UPF0104 MEMBRANE PROTEIN MJ1595"/>
    <property type="match status" value="1"/>
</dbReference>
<dbReference type="PANTHER" id="PTHR39087">
    <property type="entry name" value="UPF0104 MEMBRANE PROTEIN MJ1595"/>
    <property type="match status" value="1"/>
</dbReference>
<keyword evidence="8" id="KW-1185">Reference proteome</keyword>
<keyword evidence="5 6" id="KW-0472">Membrane</keyword>
<feature type="transmembrane region" description="Helical" evidence="6">
    <location>
        <begin position="229"/>
        <end position="249"/>
    </location>
</feature>
<evidence type="ECO:0000256" key="3">
    <source>
        <dbReference type="ARBA" id="ARBA00022692"/>
    </source>
</evidence>
<keyword evidence="3 6" id="KW-0812">Transmembrane</keyword>
<name>A0A0F6SGA0_9BACT</name>
<dbReference type="Proteomes" id="UP000034883">
    <property type="component" value="Chromosome"/>
</dbReference>
<evidence type="ECO:0000256" key="6">
    <source>
        <dbReference type="SAM" id="Phobius"/>
    </source>
</evidence>
<evidence type="ECO:0000256" key="1">
    <source>
        <dbReference type="ARBA" id="ARBA00004651"/>
    </source>
</evidence>
<feature type="transmembrane region" description="Helical" evidence="6">
    <location>
        <begin position="157"/>
        <end position="179"/>
    </location>
</feature>
<gene>
    <name evidence="7" type="ORF">DB32_005478</name>
</gene>
<proteinExistence type="predicted"/>
<evidence type="ECO:0000256" key="4">
    <source>
        <dbReference type="ARBA" id="ARBA00022989"/>
    </source>
</evidence>
<organism evidence="7 8">
    <name type="scientific">Sandaracinus amylolyticus</name>
    <dbReference type="NCBI Taxonomy" id="927083"/>
    <lineage>
        <taxon>Bacteria</taxon>
        <taxon>Pseudomonadati</taxon>
        <taxon>Myxococcota</taxon>
        <taxon>Polyangia</taxon>
        <taxon>Polyangiales</taxon>
        <taxon>Sandaracinaceae</taxon>
        <taxon>Sandaracinus</taxon>
    </lineage>
</organism>
<feature type="transmembrane region" description="Helical" evidence="6">
    <location>
        <begin position="12"/>
        <end position="30"/>
    </location>
</feature>
<evidence type="ECO:0000313" key="7">
    <source>
        <dbReference type="EMBL" id="AKF08329.1"/>
    </source>
</evidence>
<keyword evidence="2" id="KW-1003">Cell membrane</keyword>
<accession>A0A0F6SGA0</accession>
<keyword evidence="4 6" id="KW-1133">Transmembrane helix</keyword>
<feature type="transmembrane region" description="Helical" evidence="6">
    <location>
        <begin position="133"/>
        <end position="151"/>
    </location>
</feature>
<dbReference type="InterPro" id="IPR022791">
    <property type="entry name" value="L-PG_synthase/AglD"/>
</dbReference>